<feature type="binding site" evidence="3">
    <location>
        <position position="585"/>
    </location>
    <ligand>
        <name>Mg(2+)</name>
        <dbReference type="ChEBI" id="CHEBI:18420"/>
    </ligand>
</feature>
<keyword evidence="5" id="KW-0472">Membrane</keyword>
<dbReference type="Gene3D" id="3.40.720.10">
    <property type="entry name" value="Alkaline Phosphatase, subunit A"/>
    <property type="match status" value="1"/>
</dbReference>
<dbReference type="PRINTS" id="PR00113">
    <property type="entry name" value="ALKPHPHTASE"/>
</dbReference>
<feature type="binding site" evidence="3">
    <location>
        <position position="738"/>
    </location>
    <ligand>
        <name>Mg(2+)</name>
        <dbReference type="ChEBI" id="CHEBI:18420"/>
    </ligand>
</feature>
<feature type="transmembrane region" description="Helical" evidence="5">
    <location>
        <begin position="99"/>
        <end position="126"/>
    </location>
</feature>
<evidence type="ECO:0000256" key="1">
    <source>
        <dbReference type="ARBA" id="ARBA00012647"/>
    </source>
</evidence>
<accession>A0A7G7Y5X3</accession>
<feature type="binding site" evidence="3">
    <location>
        <position position="788"/>
    </location>
    <ligand>
        <name>Zn(2+)</name>
        <dbReference type="ChEBI" id="CHEBI:29105"/>
        <label>2</label>
    </ligand>
</feature>
<feature type="binding site" evidence="3">
    <location>
        <position position="474"/>
    </location>
    <ligand>
        <name>Mg(2+)</name>
        <dbReference type="ChEBI" id="CHEBI:18420"/>
    </ligand>
</feature>
<keyword evidence="3" id="KW-0460">Magnesium</keyword>
<feature type="active site" description="Phosphoserine intermediate" evidence="2">
    <location>
        <position position="523"/>
    </location>
</feature>
<evidence type="ECO:0000256" key="4">
    <source>
        <dbReference type="RuleBase" id="RU003946"/>
    </source>
</evidence>
<dbReference type="GO" id="GO:0004035">
    <property type="term" value="F:alkaline phosphatase activity"/>
    <property type="evidence" value="ECO:0007669"/>
    <property type="project" value="UniProtKB-EC"/>
</dbReference>
<comment type="cofactor">
    <cofactor evidence="3">
        <name>Mg(2+)</name>
        <dbReference type="ChEBI" id="CHEBI:18420"/>
    </cofactor>
    <text evidence="3">Binds 1 Mg(2+) ion.</text>
</comment>
<protein>
    <recommendedName>
        <fullName evidence="1">alkaline phosphatase</fullName>
        <ecNumber evidence="1">3.1.3.1</ecNumber>
    </recommendedName>
</protein>
<dbReference type="PANTHER" id="PTHR11596:SF72">
    <property type="entry name" value="ALKALINE PHOSPHATASE"/>
    <property type="match status" value="1"/>
</dbReference>
<feature type="binding site" evidence="3">
    <location>
        <position position="583"/>
    </location>
    <ligand>
        <name>Mg(2+)</name>
        <dbReference type="ChEBI" id="CHEBI:18420"/>
    </ligand>
</feature>
<dbReference type="EC" id="3.1.3.1" evidence="1"/>
<dbReference type="SUPFAM" id="SSF53649">
    <property type="entry name" value="Alkaline phosphatase-like"/>
    <property type="match status" value="1"/>
</dbReference>
<keyword evidence="3" id="KW-0862">Zinc</keyword>
<comment type="similarity">
    <text evidence="4">Belongs to the alkaline phosphatase family.</text>
</comment>
<dbReference type="AlphaFoldDB" id="A0A7G7Y5X3"/>
<feature type="transmembrane region" description="Helical" evidence="5">
    <location>
        <begin position="65"/>
        <end position="87"/>
    </location>
</feature>
<keyword evidence="3" id="KW-0479">Metal-binding</keyword>
<keyword evidence="5" id="KW-1133">Transmembrane helix</keyword>
<feature type="transmembrane region" description="Helical" evidence="5">
    <location>
        <begin position="207"/>
        <end position="230"/>
    </location>
</feature>
<dbReference type="GO" id="GO:0046872">
    <property type="term" value="F:metal ion binding"/>
    <property type="evidence" value="ECO:0007669"/>
    <property type="project" value="UniProtKB-KW"/>
</dbReference>
<comment type="cofactor">
    <cofactor evidence="3">
        <name>Zn(2+)</name>
        <dbReference type="ChEBI" id="CHEBI:29105"/>
    </cofactor>
    <text evidence="3">Binds 2 Zn(2+) ions.</text>
</comment>
<evidence type="ECO:0000256" key="3">
    <source>
        <dbReference type="PIRSR" id="PIRSR601952-2"/>
    </source>
</evidence>
<feature type="binding site" evidence="3">
    <location>
        <position position="747"/>
    </location>
    <ligand>
        <name>Zn(2+)</name>
        <dbReference type="ChEBI" id="CHEBI:29105"/>
        <label>2</label>
    </ligand>
</feature>
<dbReference type="InterPro" id="IPR001952">
    <property type="entry name" value="Alkaline_phosphatase"/>
</dbReference>
<feature type="binding site" evidence="3">
    <location>
        <position position="474"/>
    </location>
    <ligand>
        <name>Zn(2+)</name>
        <dbReference type="ChEBI" id="CHEBI:29105"/>
        <label>2</label>
    </ligand>
</feature>
<feature type="transmembrane region" description="Helical" evidence="5">
    <location>
        <begin position="138"/>
        <end position="159"/>
    </location>
</feature>
<dbReference type="EMBL" id="MN685870">
    <property type="protein sequence ID" value="QNH89769.1"/>
    <property type="molecule type" value="mRNA"/>
</dbReference>
<feature type="binding site" evidence="3">
    <location>
        <position position="789"/>
    </location>
    <ligand>
        <name>Zn(2+)</name>
        <dbReference type="ChEBI" id="CHEBI:29105"/>
        <label>2</label>
    </ligand>
</feature>
<evidence type="ECO:0000256" key="5">
    <source>
        <dbReference type="SAM" id="Phobius"/>
    </source>
</evidence>
<dbReference type="CDD" id="cd16012">
    <property type="entry name" value="ALP"/>
    <property type="match status" value="1"/>
</dbReference>
<dbReference type="Pfam" id="PF00245">
    <property type="entry name" value="Alk_phosphatase"/>
    <property type="match status" value="1"/>
</dbReference>
<sequence>MARFQKVLQHDAFKNDPLSTIRQHVQNTLCMFAFNSYLPFNRFSYAQFGDAYKISRLPTRCCGCFPNWTGSVLGCLFMSGFSFYFAVTSFMQQSPFFSYLAFAPMIVFGVINLIYGLATFITLIILIRPWMNLDRPLAYLLGFLVASVIIDTFANVIYVSSNGNDFISSCMADGLAQVENNLPPGTTITLPNDYFNCSRLFHDEIKWSLGCAILMFLLYTHWTVFIASFIGKMDFRLGVQPGMGPATAIPTMEAVQPMFNMPRSDVKPNHHLGETMPSEKVLIAPMQSDFHIVVGIALAAGKHDYKLTPDPEGQYPRLGACPDKHACIFPPTESQFLAGGYFDLRVELHAYDKNTAHPVPAPYKSFKTLVRKDNGPWEDASRYFHKPTPALENWNFNWTQSLEAKYAKQLELDVKPVTVAVTSRAWRKLHFDKPGTYYVKVEYGPKKSYTARYKVVKPKAPRKKAKNVILFISDGTNTGAITAARALARQHTSGKYHDLLSFEHFDELGHVITNSVDSLLTDSANSAAAYASGHKSSPAALNVYADSSADPLDDPKVETITELIRRRQPGKAIGIVSTAYIQDATPAAFYSHTRQRGVSSEITRQFLHGVPGWTAPVVPDVFLGGGAEYFSGAKALNGTDFYKQITKAGYKSVFNKKDLKKYKDDEKLFGVFRQGNLDVWFERNLYVNNTVGNKANPDNNGTKDALGSDQPGLQDMTIKALEVLKKRGGKKGFFLMSEAASVDKQFHTFDYSRALADLIELDVTVKKTVEWLKANGEYEDTLILVTADHSHSFDVYGSVDSQYMLNAKNENDRISSIGVYENAGFPGYVDEDGDGFPDNWRPNVGLTFGTNNGPAHYEAWQVSTSGPRYPSTTNDHGVVVPNPKDMSGNFEHGLLINNNLPHGQTQGVHSMSDVFLYANGPGSELFKKTQENWELFFKMASALGLDDSHRH</sequence>
<feature type="binding site" evidence="3">
    <location>
        <position position="909"/>
    </location>
    <ligand>
        <name>Zn(2+)</name>
        <dbReference type="ChEBI" id="CHEBI:29105"/>
        <label>2</label>
    </ligand>
</feature>
<keyword evidence="5" id="KW-0812">Transmembrane</keyword>
<dbReference type="InterPro" id="IPR017850">
    <property type="entry name" value="Alkaline_phosphatase_core_sf"/>
</dbReference>
<organism evidence="6">
    <name type="scientific">Gongronella sp</name>
    <dbReference type="NCBI Taxonomy" id="1981611"/>
    <lineage>
        <taxon>Eukaryota</taxon>
        <taxon>Fungi</taxon>
        <taxon>Fungi incertae sedis</taxon>
        <taxon>Mucoromycota</taxon>
        <taxon>Mucoromycotina</taxon>
        <taxon>Mucoromycetes</taxon>
        <taxon>Mucorales</taxon>
        <taxon>Cunninghamellaceae</taxon>
        <taxon>Gongronella</taxon>
    </lineage>
</organism>
<proteinExistence type="evidence at transcript level"/>
<evidence type="ECO:0000313" key="6">
    <source>
        <dbReference type="EMBL" id="QNH89769.1"/>
    </source>
</evidence>
<evidence type="ECO:0000256" key="2">
    <source>
        <dbReference type="PIRSR" id="PIRSR601952-1"/>
    </source>
</evidence>
<name>A0A7G7Y5X3_9FUNG</name>
<dbReference type="PANTHER" id="PTHR11596">
    <property type="entry name" value="ALKALINE PHOSPHATASE"/>
    <property type="match status" value="1"/>
</dbReference>
<dbReference type="SMART" id="SM00098">
    <property type="entry name" value="alkPPc"/>
    <property type="match status" value="1"/>
</dbReference>
<feature type="binding site" evidence="3">
    <location>
        <position position="743"/>
    </location>
    <ligand>
        <name>Zn(2+)</name>
        <dbReference type="ChEBI" id="CHEBI:29105"/>
        <label>2</label>
    </ligand>
</feature>
<reference evidence="6" key="1">
    <citation type="submission" date="2019-11" db="EMBL/GenBank/DDBJ databases">
        <authorList>
            <person name="Wang J.X."/>
        </authorList>
    </citation>
    <scope>NUCLEOTIDE SEQUENCE</scope>
    <source>
        <strain evidence="6">GME6416_g</strain>
    </source>
</reference>